<feature type="compositionally biased region" description="Polar residues" evidence="1">
    <location>
        <begin position="165"/>
        <end position="177"/>
    </location>
</feature>
<feature type="region of interest" description="Disordered" evidence="1">
    <location>
        <begin position="161"/>
        <end position="182"/>
    </location>
</feature>
<dbReference type="RefSeq" id="WP_011096251.1">
    <property type="nucleotide sequence ID" value="NC_004572.3"/>
</dbReference>
<evidence type="ECO:0000256" key="1">
    <source>
        <dbReference type="SAM" id="MobiDB-lite"/>
    </source>
</evidence>
<accession>Q83G59</accession>
<feature type="region of interest" description="Disordered" evidence="1">
    <location>
        <begin position="85"/>
        <end position="111"/>
    </location>
</feature>
<sequence>MDDNKHLTRRQLREILRSTRSEQIDVPSVTHDSPLPTSHMFLTEGTDSRLRVEHSERSVDGYTTDPSSPDFPRFMSRKMRRALESYRSSSEEPLEKKTETTPIEVIPSGGDHTKVHFTDSLELHNVSSKIIPQPSAPVAAGVVGTGIDKGKVLHTRRSRRFGTAVGSSLHESPTTTGESREFEARNHSIVATSALVISAPNGPTEMITDTGDVFHTDTVGLPQLISQTGGYTGVLDTSEMQETCDTQNFAIAPVSASRAVCASQTPKNLFYKPKKRIFWGFFISFAIATAVSIGVGLFAIGVILQNSR</sequence>
<dbReference type="GeneID" id="67388072"/>
<dbReference type="STRING" id="203267.TWT_468"/>
<proteinExistence type="predicted"/>
<evidence type="ECO:0000313" key="4">
    <source>
        <dbReference type="Proteomes" id="UP000002200"/>
    </source>
</evidence>
<evidence type="ECO:0000256" key="2">
    <source>
        <dbReference type="SAM" id="Phobius"/>
    </source>
</evidence>
<dbReference type="Proteomes" id="UP000002200">
    <property type="component" value="Chromosome"/>
</dbReference>
<dbReference type="AlphaFoldDB" id="Q83G59"/>
<keyword evidence="4" id="KW-1185">Reference proteome</keyword>
<organism evidence="3 4">
    <name type="scientific">Tropheryma whipplei (strain Twist)</name>
    <name type="common">Whipple's bacillus</name>
    <dbReference type="NCBI Taxonomy" id="203267"/>
    <lineage>
        <taxon>Bacteria</taxon>
        <taxon>Bacillati</taxon>
        <taxon>Actinomycetota</taxon>
        <taxon>Actinomycetes</taxon>
        <taxon>Micrococcales</taxon>
        <taxon>Tropherymataceae</taxon>
        <taxon>Tropheryma</taxon>
    </lineage>
</organism>
<gene>
    <name evidence="3" type="ordered locus">TWT_468</name>
</gene>
<name>Q83G59_TROWT</name>
<reference evidence="3 4" key="1">
    <citation type="journal article" date="2003" name="Genome Res.">
        <title>Tropheryma whipplei twist: a human pathogenic Actinobacteria with a reduced genome.</title>
        <authorList>
            <person name="Raoult D."/>
            <person name="Ogata H."/>
            <person name="Audic S."/>
            <person name="Robert C."/>
            <person name="Suhre K."/>
            <person name="Drancourt M."/>
            <person name="Claverie J.-M."/>
        </authorList>
    </citation>
    <scope>NUCLEOTIDE SEQUENCE [LARGE SCALE GENOMIC DNA]</scope>
    <source>
        <strain evidence="3 4">Twist</strain>
    </source>
</reference>
<dbReference type="KEGG" id="twh:TWT_468"/>
<feature type="region of interest" description="Disordered" evidence="1">
    <location>
        <begin position="16"/>
        <end position="44"/>
    </location>
</feature>
<keyword evidence="2" id="KW-1133">Transmembrane helix</keyword>
<protein>
    <submittedName>
        <fullName evidence="3">Uncharacterized protein</fullName>
    </submittedName>
</protein>
<dbReference type="EMBL" id="AE014184">
    <property type="protein sequence ID" value="AAO44565.1"/>
    <property type="molecule type" value="Genomic_DNA"/>
</dbReference>
<keyword evidence="2" id="KW-0472">Membrane</keyword>
<evidence type="ECO:0000313" key="3">
    <source>
        <dbReference type="EMBL" id="AAO44565.1"/>
    </source>
</evidence>
<dbReference type="HOGENOM" id="CLU_902970_0_0_11"/>
<keyword evidence="2" id="KW-0812">Transmembrane</keyword>
<feature type="transmembrane region" description="Helical" evidence="2">
    <location>
        <begin position="277"/>
        <end position="304"/>
    </location>
</feature>
<feature type="compositionally biased region" description="Basic and acidic residues" evidence="1">
    <location>
        <begin position="85"/>
        <end position="99"/>
    </location>
</feature>